<sequence length="90" mass="10645">MFRFFKRLKFIFKVKKFIPFLKDFFLTNQVRKRTKFLYAGIALGYFLFPFDIIPDFLLGFGIIDDLTVALFILERMVKTAPASLKAKHTL</sequence>
<evidence type="ECO:0000259" key="6">
    <source>
        <dbReference type="Pfam" id="PF06803"/>
    </source>
</evidence>
<comment type="subcellular location">
    <subcellularLocation>
        <location evidence="1">Endomembrane system</location>
        <topology evidence="1">Multi-pass membrane protein</topology>
    </subcellularLocation>
</comment>
<evidence type="ECO:0000313" key="8">
    <source>
        <dbReference type="Proteomes" id="UP001597451"/>
    </source>
</evidence>
<dbReference type="EMBL" id="JBHUMX010000001">
    <property type="protein sequence ID" value="MFD2627230.1"/>
    <property type="molecule type" value="Genomic_DNA"/>
</dbReference>
<keyword evidence="4 5" id="KW-0472">Membrane</keyword>
<gene>
    <name evidence="7" type="ORF">ACFSUN_00330</name>
</gene>
<reference evidence="8" key="1">
    <citation type="journal article" date="2019" name="Int. J. Syst. Evol. Microbiol.">
        <title>The Global Catalogue of Microorganisms (GCM) 10K type strain sequencing project: providing services to taxonomists for standard genome sequencing and annotation.</title>
        <authorList>
            <consortium name="The Broad Institute Genomics Platform"/>
            <consortium name="The Broad Institute Genome Sequencing Center for Infectious Disease"/>
            <person name="Wu L."/>
            <person name="Ma J."/>
        </authorList>
    </citation>
    <scope>NUCLEOTIDE SEQUENCE [LARGE SCALE GENOMIC DNA]</scope>
    <source>
        <strain evidence="8">TISTR 1858</strain>
    </source>
</reference>
<evidence type="ECO:0000256" key="5">
    <source>
        <dbReference type="SAM" id="Phobius"/>
    </source>
</evidence>
<comment type="caution">
    <text evidence="7">The sequence shown here is derived from an EMBL/GenBank/DDBJ whole genome shotgun (WGS) entry which is preliminary data.</text>
</comment>
<evidence type="ECO:0000256" key="2">
    <source>
        <dbReference type="ARBA" id="ARBA00022692"/>
    </source>
</evidence>
<dbReference type="Proteomes" id="UP001597451">
    <property type="component" value="Unassembled WGS sequence"/>
</dbReference>
<feature type="domain" description="DUF1232" evidence="6">
    <location>
        <begin position="38"/>
        <end position="71"/>
    </location>
</feature>
<evidence type="ECO:0000313" key="7">
    <source>
        <dbReference type="EMBL" id="MFD2627230.1"/>
    </source>
</evidence>
<evidence type="ECO:0000256" key="4">
    <source>
        <dbReference type="ARBA" id="ARBA00023136"/>
    </source>
</evidence>
<protein>
    <submittedName>
        <fullName evidence="7">YkvA family protein</fullName>
    </submittedName>
</protein>
<dbReference type="Pfam" id="PF06803">
    <property type="entry name" value="DUF1232"/>
    <property type="match status" value="1"/>
</dbReference>
<feature type="transmembrane region" description="Helical" evidence="5">
    <location>
        <begin position="36"/>
        <end position="53"/>
    </location>
</feature>
<evidence type="ECO:0000256" key="3">
    <source>
        <dbReference type="ARBA" id="ARBA00022989"/>
    </source>
</evidence>
<proteinExistence type="predicted"/>
<keyword evidence="2 5" id="KW-0812">Transmembrane</keyword>
<organism evidence="7 8">
    <name type="scientific">Oceanobacillus kapialis</name>
    <dbReference type="NCBI Taxonomy" id="481353"/>
    <lineage>
        <taxon>Bacteria</taxon>
        <taxon>Bacillati</taxon>
        <taxon>Bacillota</taxon>
        <taxon>Bacilli</taxon>
        <taxon>Bacillales</taxon>
        <taxon>Bacillaceae</taxon>
        <taxon>Oceanobacillus</taxon>
    </lineage>
</organism>
<dbReference type="RefSeq" id="WP_379559835.1">
    <property type="nucleotide sequence ID" value="NZ_CP085256.1"/>
</dbReference>
<evidence type="ECO:0000256" key="1">
    <source>
        <dbReference type="ARBA" id="ARBA00004127"/>
    </source>
</evidence>
<name>A0ABW5PVR4_9BACI</name>
<accession>A0ABW5PVR4</accession>
<dbReference type="InterPro" id="IPR010652">
    <property type="entry name" value="DUF1232"/>
</dbReference>
<keyword evidence="8" id="KW-1185">Reference proteome</keyword>
<keyword evidence="3 5" id="KW-1133">Transmembrane helix</keyword>